<dbReference type="Proteomes" id="UP001139264">
    <property type="component" value="Unassembled WGS sequence"/>
</dbReference>
<evidence type="ECO:0000259" key="3">
    <source>
        <dbReference type="PROSITE" id="PS51078"/>
    </source>
</evidence>
<gene>
    <name evidence="4" type="ORF">LJ751_01690</name>
</gene>
<dbReference type="Gene3D" id="2.30.110.10">
    <property type="entry name" value="Electron Transport, Fmn-binding Protein, Chain A"/>
    <property type="match status" value="1"/>
</dbReference>
<protein>
    <submittedName>
        <fullName evidence="4">Flavin reductase family protein</fullName>
    </submittedName>
</protein>
<reference evidence="4" key="1">
    <citation type="submission" date="2021-10" db="EMBL/GenBank/DDBJ databases">
        <title>Novel species in genus Arthrobacter.</title>
        <authorList>
            <person name="Liu Y."/>
        </authorList>
    </citation>
    <scope>NUCLEOTIDE SEQUENCE</scope>
    <source>
        <strain evidence="4">Zg-Y809</strain>
    </source>
</reference>
<evidence type="ECO:0000313" key="4">
    <source>
        <dbReference type="EMBL" id="MCC3268073.1"/>
    </source>
</evidence>
<dbReference type="SMART" id="SM00903">
    <property type="entry name" value="Flavin_Reduct"/>
    <property type="match status" value="1"/>
</dbReference>
<dbReference type="PROSITE" id="PS51078">
    <property type="entry name" value="ICLR_ED"/>
    <property type="match status" value="1"/>
</dbReference>
<dbReference type="Gene3D" id="3.30.450.40">
    <property type="match status" value="1"/>
</dbReference>
<dbReference type="Pfam" id="PF01613">
    <property type="entry name" value="Flavin_Reduct"/>
    <property type="match status" value="1"/>
</dbReference>
<dbReference type="InterPro" id="IPR050268">
    <property type="entry name" value="NADH-dep_flavin_reductase"/>
</dbReference>
<proteinExistence type="inferred from homology"/>
<evidence type="ECO:0000256" key="1">
    <source>
        <dbReference type="ARBA" id="ARBA00008898"/>
    </source>
</evidence>
<dbReference type="AlphaFoldDB" id="A0A9X1LYJ1"/>
<dbReference type="InterPro" id="IPR002563">
    <property type="entry name" value="Flavin_Rdtase-like_dom"/>
</dbReference>
<dbReference type="GO" id="GO:0010181">
    <property type="term" value="F:FMN binding"/>
    <property type="evidence" value="ECO:0007669"/>
    <property type="project" value="InterPro"/>
</dbReference>
<dbReference type="SUPFAM" id="SSF50475">
    <property type="entry name" value="FMN-binding split barrel"/>
    <property type="match status" value="1"/>
</dbReference>
<dbReference type="PANTHER" id="PTHR30466">
    <property type="entry name" value="FLAVIN REDUCTASE"/>
    <property type="match status" value="1"/>
</dbReference>
<comment type="caution">
    <text evidence="4">The sequence shown here is derived from an EMBL/GenBank/DDBJ whole genome shotgun (WGS) entry which is preliminary data.</text>
</comment>
<dbReference type="GO" id="GO:0042602">
    <property type="term" value="F:riboflavin reductase (NADPH) activity"/>
    <property type="evidence" value="ECO:0007669"/>
    <property type="project" value="TreeGrafter"/>
</dbReference>
<keyword evidence="2" id="KW-0560">Oxidoreductase</keyword>
<dbReference type="InterPro" id="IPR014757">
    <property type="entry name" value="Tscrpt_reg_IclR_C"/>
</dbReference>
<comment type="similarity">
    <text evidence="1">Belongs to the non-flavoprotein flavin reductase family.</text>
</comment>
<evidence type="ECO:0000256" key="2">
    <source>
        <dbReference type="ARBA" id="ARBA00023002"/>
    </source>
</evidence>
<name>A0A9X1LYJ1_9MICC</name>
<dbReference type="InterPro" id="IPR029016">
    <property type="entry name" value="GAF-like_dom_sf"/>
</dbReference>
<dbReference type="RefSeq" id="WP_227906537.1">
    <property type="nucleotide sequence ID" value="NZ_CP095461.1"/>
</dbReference>
<dbReference type="PANTHER" id="PTHR30466:SF11">
    <property type="entry name" value="FLAVIN-DEPENDENT MONOOXYGENASE, REDUCTASE SUBUNIT HSAB"/>
    <property type="match status" value="1"/>
</dbReference>
<organism evidence="4 5">
    <name type="scientific">Arthrobacter gengyunqii</name>
    <dbReference type="NCBI Taxonomy" id="2886940"/>
    <lineage>
        <taxon>Bacteria</taxon>
        <taxon>Bacillati</taxon>
        <taxon>Actinomycetota</taxon>
        <taxon>Actinomycetes</taxon>
        <taxon>Micrococcales</taxon>
        <taxon>Micrococcaceae</taxon>
        <taxon>Arthrobacter</taxon>
    </lineage>
</organism>
<dbReference type="SUPFAM" id="SSF55781">
    <property type="entry name" value="GAF domain-like"/>
    <property type="match status" value="1"/>
</dbReference>
<evidence type="ECO:0000313" key="5">
    <source>
        <dbReference type="Proteomes" id="UP001139264"/>
    </source>
</evidence>
<accession>A0A9X1LYJ1</accession>
<sequence length="396" mass="42689">MTETRTPINPLQFREVMGNYPTGVAIVTGVADDGSSVGMVVGTFTSVSLDPPLVAFLPATSSATFARLRTAESFCINVLAHDQVELCRIFSGAGEDKFSRVDWAPSPLGVPTLTGAVAHIHCAPQEVIDAGDHFIQLCQVDSLEVNRQVTPLLFFQGGYGGFSPRSMTAAGDSDLIVGVRLAALATPQIELLAASQRCEAAALVVVNDDELTTAATAYGGDAQMLERLGERLPLKPPMGEAYIAWAPDDIVERWLGNAVRDPELVQTYRRRLATLRDLGFAASQIQPEDSVRLNALIAEHRSPGLTPVRERALLAELAELTHSFHIGEFDTDRRYNIGALLVPVFYPDGDIAILLRLAQLPQDVPGSVVEGWIQEMRIAAEAVQAKLVDLSPPLEG</sequence>
<feature type="domain" description="IclR-ED" evidence="3">
    <location>
        <begin position="167"/>
        <end position="389"/>
    </location>
</feature>
<dbReference type="InterPro" id="IPR012349">
    <property type="entry name" value="Split_barrel_FMN-bd"/>
</dbReference>
<dbReference type="EMBL" id="JAJFZP010000003">
    <property type="protein sequence ID" value="MCC3268073.1"/>
    <property type="molecule type" value="Genomic_DNA"/>
</dbReference>